<evidence type="ECO:0000256" key="1">
    <source>
        <dbReference type="SAM" id="MobiDB-lite"/>
    </source>
</evidence>
<gene>
    <name evidence="2" type="ORF">SORBI_3009G018100</name>
</gene>
<evidence type="ECO:0000313" key="2">
    <source>
        <dbReference type="EMBL" id="KXG21121.1"/>
    </source>
</evidence>
<protein>
    <submittedName>
        <fullName evidence="2">Uncharacterized protein</fullName>
    </submittedName>
</protein>
<sequence>MVTRSEGVGTSLWGRKPVSGKGRCRGGGGGRRGGGRSRKGWGRRTPGCVELLPVWEKVPPRWEGGCRGGGGRCGQLGRELAAYAVERSRPLPGMEGSSDGI</sequence>
<feature type="region of interest" description="Disordered" evidence="1">
    <location>
        <begin position="1"/>
        <end position="43"/>
    </location>
</feature>
<name>A0A1B6P6A3_SORBI</name>
<reference evidence="2 3" key="1">
    <citation type="journal article" date="2009" name="Nature">
        <title>The Sorghum bicolor genome and the diversification of grasses.</title>
        <authorList>
            <person name="Paterson A.H."/>
            <person name="Bowers J.E."/>
            <person name="Bruggmann R."/>
            <person name="Dubchak I."/>
            <person name="Grimwood J."/>
            <person name="Gundlach H."/>
            <person name="Haberer G."/>
            <person name="Hellsten U."/>
            <person name="Mitros T."/>
            <person name="Poliakov A."/>
            <person name="Schmutz J."/>
            <person name="Spannagl M."/>
            <person name="Tang H."/>
            <person name="Wang X."/>
            <person name="Wicker T."/>
            <person name="Bharti A.K."/>
            <person name="Chapman J."/>
            <person name="Feltus F.A."/>
            <person name="Gowik U."/>
            <person name="Grigoriev I.V."/>
            <person name="Lyons E."/>
            <person name="Maher C.A."/>
            <person name="Martis M."/>
            <person name="Narechania A."/>
            <person name="Otillar R.P."/>
            <person name="Penning B.W."/>
            <person name="Salamov A.A."/>
            <person name="Wang Y."/>
            <person name="Zhang L."/>
            <person name="Carpita N.C."/>
            <person name="Freeling M."/>
            <person name="Gingle A.R."/>
            <person name="Hash C.T."/>
            <person name="Keller B."/>
            <person name="Klein P."/>
            <person name="Kresovich S."/>
            <person name="McCann M.C."/>
            <person name="Ming R."/>
            <person name="Peterson D.G."/>
            <person name="Mehboob-ur-Rahman"/>
            <person name="Ware D."/>
            <person name="Westhoff P."/>
            <person name="Mayer K.F."/>
            <person name="Messing J."/>
            <person name="Rokhsar D.S."/>
        </authorList>
    </citation>
    <scope>NUCLEOTIDE SEQUENCE [LARGE SCALE GENOMIC DNA]</scope>
    <source>
        <strain evidence="3">cv. BTx623</strain>
    </source>
</reference>
<dbReference type="InParanoid" id="A0A1B6P6A3"/>
<keyword evidence="3" id="KW-1185">Reference proteome</keyword>
<accession>A0A1B6P6A3</accession>
<evidence type="ECO:0000313" key="3">
    <source>
        <dbReference type="Proteomes" id="UP000000768"/>
    </source>
</evidence>
<proteinExistence type="predicted"/>
<dbReference type="Proteomes" id="UP000000768">
    <property type="component" value="Chromosome 9"/>
</dbReference>
<feature type="compositionally biased region" description="Basic residues" evidence="1">
    <location>
        <begin position="33"/>
        <end position="42"/>
    </location>
</feature>
<dbReference type="Gramene" id="KXG21121">
    <property type="protein sequence ID" value="KXG21121"/>
    <property type="gene ID" value="SORBI_3009G018100"/>
</dbReference>
<dbReference type="AlphaFoldDB" id="A0A1B6P6A3"/>
<reference evidence="3" key="2">
    <citation type="journal article" date="2018" name="Plant J.">
        <title>The Sorghum bicolor reference genome: improved assembly, gene annotations, a transcriptome atlas, and signatures of genome organization.</title>
        <authorList>
            <person name="McCormick R.F."/>
            <person name="Truong S.K."/>
            <person name="Sreedasyam A."/>
            <person name="Jenkins J."/>
            <person name="Shu S."/>
            <person name="Sims D."/>
            <person name="Kennedy M."/>
            <person name="Amirebrahimi M."/>
            <person name="Weers B.D."/>
            <person name="McKinley B."/>
            <person name="Mattison A."/>
            <person name="Morishige D.T."/>
            <person name="Grimwood J."/>
            <person name="Schmutz J."/>
            <person name="Mullet J.E."/>
        </authorList>
    </citation>
    <scope>NUCLEOTIDE SEQUENCE [LARGE SCALE GENOMIC DNA]</scope>
    <source>
        <strain evidence="3">cv. BTx623</strain>
    </source>
</reference>
<organism evidence="2 3">
    <name type="scientific">Sorghum bicolor</name>
    <name type="common">Sorghum</name>
    <name type="synonym">Sorghum vulgare</name>
    <dbReference type="NCBI Taxonomy" id="4558"/>
    <lineage>
        <taxon>Eukaryota</taxon>
        <taxon>Viridiplantae</taxon>
        <taxon>Streptophyta</taxon>
        <taxon>Embryophyta</taxon>
        <taxon>Tracheophyta</taxon>
        <taxon>Spermatophyta</taxon>
        <taxon>Magnoliopsida</taxon>
        <taxon>Liliopsida</taxon>
        <taxon>Poales</taxon>
        <taxon>Poaceae</taxon>
        <taxon>PACMAD clade</taxon>
        <taxon>Panicoideae</taxon>
        <taxon>Andropogonodae</taxon>
        <taxon>Andropogoneae</taxon>
        <taxon>Sorghinae</taxon>
        <taxon>Sorghum</taxon>
    </lineage>
</organism>
<dbReference type="EMBL" id="CM000768">
    <property type="protein sequence ID" value="KXG21121.1"/>
    <property type="molecule type" value="Genomic_DNA"/>
</dbReference>